<dbReference type="Proteomes" id="UP000256709">
    <property type="component" value="Unassembled WGS sequence"/>
</dbReference>
<dbReference type="RefSeq" id="WP_116284319.1">
    <property type="nucleotide sequence ID" value="NZ_NBXA01000027.1"/>
</dbReference>
<evidence type="ECO:0000256" key="1">
    <source>
        <dbReference type="SAM" id="SignalP"/>
    </source>
</evidence>
<evidence type="ECO:0000313" key="3">
    <source>
        <dbReference type="Proteomes" id="UP000256709"/>
    </source>
</evidence>
<evidence type="ECO:0008006" key="4">
    <source>
        <dbReference type="Google" id="ProtNLM"/>
    </source>
</evidence>
<dbReference type="AlphaFoldDB" id="A0A3E0VBY6"/>
<dbReference type="EMBL" id="NBXA01000027">
    <property type="protein sequence ID" value="RFA07209.1"/>
    <property type="molecule type" value="Genomic_DNA"/>
</dbReference>
<gene>
    <name evidence="2" type="ORF">B7R21_16270</name>
</gene>
<protein>
    <recommendedName>
        <fullName evidence="4">DUF3515 domain-containing protein</fullName>
    </recommendedName>
</protein>
<dbReference type="Pfam" id="PF12028">
    <property type="entry name" value="DUF3515"/>
    <property type="match status" value="1"/>
</dbReference>
<sequence length="161" mass="16844">MSSEVRRRRRLFGRAFAFLGGAACVLLVTGCAPTVAMDAAPNATDPACAEIMVRLPDKLEDLDLRETNAQATAAWGSPASVLLSCGLPVQPPTSLPCLPVGTVEWIIDDSNPAYTTATTHGRKPVTQLVINNTENGGQTFLADLETAIAATPIDPGVAPCK</sequence>
<accession>A0A3E0VBY6</accession>
<keyword evidence="1" id="KW-0732">Signal</keyword>
<proteinExistence type="predicted"/>
<comment type="caution">
    <text evidence="2">The sequence shown here is derived from an EMBL/GenBank/DDBJ whole genome shotgun (WGS) entry which is preliminary data.</text>
</comment>
<dbReference type="InterPro" id="IPR021903">
    <property type="entry name" value="DUF3515"/>
</dbReference>
<feature type="signal peptide" evidence="1">
    <location>
        <begin position="1"/>
        <end position="36"/>
    </location>
</feature>
<name>A0A3E0VBY6_9MICO</name>
<dbReference type="PROSITE" id="PS51257">
    <property type="entry name" value="PROKAR_LIPOPROTEIN"/>
    <property type="match status" value="1"/>
</dbReference>
<evidence type="ECO:0000313" key="2">
    <source>
        <dbReference type="EMBL" id="RFA07209.1"/>
    </source>
</evidence>
<dbReference type="OrthoDB" id="4331648at2"/>
<reference evidence="2 3" key="1">
    <citation type="submission" date="2017-04" db="EMBL/GenBank/DDBJ databases">
        <title>Comparative genome analysis of Subtercola boreus.</title>
        <authorList>
            <person name="Cho Y.-J."/>
            <person name="Cho A."/>
            <person name="Kim O.-S."/>
            <person name="Lee J.-I."/>
        </authorList>
    </citation>
    <scope>NUCLEOTIDE SEQUENCE [LARGE SCALE GENOMIC DNA]</scope>
    <source>
        <strain evidence="2 3">P27444</strain>
    </source>
</reference>
<organism evidence="2 3">
    <name type="scientific">Subtercola boreus</name>
    <dbReference type="NCBI Taxonomy" id="120213"/>
    <lineage>
        <taxon>Bacteria</taxon>
        <taxon>Bacillati</taxon>
        <taxon>Actinomycetota</taxon>
        <taxon>Actinomycetes</taxon>
        <taxon>Micrococcales</taxon>
        <taxon>Microbacteriaceae</taxon>
        <taxon>Subtercola</taxon>
    </lineage>
</organism>
<feature type="chain" id="PRO_5038632662" description="DUF3515 domain-containing protein" evidence="1">
    <location>
        <begin position="37"/>
        <end position="161"/>
    </location>
</feature>